<accession>C7Q1D3</accession>
<dbReference type="STRING" id="479433.Caci_4801"/>
<feature type="region of interest" description="Disordered" evidence="1">
    <location>
        <begin position="1"/>
        <end position="20"/>
    </location>
</feature>
<evidence type="ECO:0000313" key="3">
    <source>
        <dbReference type="Proteomes" id="UP000000851"/>
    </source>
</evidence>
<dbReference type="Proteomes" id="UP000000851">
    <property type="component" value="Chromosome"/>
</dbReference>
<dbReference type="HOGENOM" id="CLU_793870_0_0_11"/>
<keyword evidence="3" id="KW-1185">Reference proteome</keyword>
<name>C7Q1D3_CATAD</name>
<dbReference type="AlphaFoldDB" id="C7Q1D3"/>
<reference evidence="2 3" key="1">
    <citation type="journal article" date="2009" name="Stand. Genomic Sci.">
        <title>Complete genome sequence of Catenulispora acidiphila type strain (ID 139908).</title>
        <authorList>
            <person name="Copeland A."/>
            <person name="Lapidus A."/>
            <person name="Glavina Del Rio T."/>
            <person name="Nolan M."/>
            <person name="Lucas S."/>
            <person name="Chen F."/>
            <person name="Tice H."/>
            <person name="Cheng J.F."/>
            <person name="Bruce D."/>
            <person name="Goodwin L."/>
            <person name="Pitluck S."/>
            <person name="Mikhailova N."/>
            <person name="Pati A."/>
            <person name="Ivanova N."/>
            <person name="Mavromatis K."/>
            <person name="Chen A."/>
            <person name="Palaniappan K."/>
            <person name="Chain P."/>
            <person name="Land M."/>
            <person name="Hauser L."/>
            <person name="Chang Y.J."/>
            <person name="Jeffries C.D."/>
            <person name="Chertkov O."/>
            <person name="Brettin T."/>
            <person name="Detter J.C."/>
            <person name="Han C."/>
            <person name="Ali Z."/>
            <person name="Tindall B.J."/>
            <person name="Goker M."/>
            <person name="Bristow J."/>
            <person name="Eisen J.A."/>
            <person name="Markowitz V."/>
            <person name="Hugenholtz P."/>
            <person name="Kyrpides N.C."/>
            <person name="Klenk H.P."/>
        </authorList>
    </citation>
    <scope>NUCLEOTIDE SEQUENCE [LARGE SCALE GENOMIC DNA]</scope>
    <source>
        <strain evidence="3">DSM 44928 / JCM 14897 / NBRC 102108 / NRRL B-24433 / ID139908</strain>
    </source>
</reference>
<evidence type="ECO:0000313" key="2">
    <source>
        <dbReference type="EMBL" id="ACU73662.1"/>
    </source>
</evidence>
<feature type="compositionally biased region" description="Low complexity" evidence="1">
    <location>
        <begin position="266"/>
        <end position="349"/>
    </location>
</feature>
<organism evidence="2 3">
    <name type="scientific">Catenulispora acidiphila (strain DSM 44928 / JCM 14897 / NBRC 102108 / NRRL B-24433 / ID139908)</name>
    <dbReference type="NCBI Taxonomy" id="479433"/>
    <lineage>
        <taxon>Bacteria</taxon>
        <taxon>Bacillati</taxon>
        <taxon>Actinomycetota</taxon>
        <taxon>Actinomycetes</taxon>
        <taxon>Catenulisporales</taxon>
        <taxon>Catenulisporaceae</taxon>
        <taxon>Catenulispora</taxon>
    </lineage>
</organism>
<dbReference type="KEGG" id="cai:Caci_4801"/>
<protein>
    <submittedName>
        <fullName evidence="2">Uncharacterized protein</fullName>
    </submittedName>
</protein>
<feature type="region of interest" description="Disordered" evidence="1">
    <location>
        <begin position="220"/>
        <end position="349"/>
    </location>
</feature>
<evidence type="ECO:0000256" key="1">
    <source>
        <dbReference type="SAM" id="MobiDB-lite"/>
    </source>
</evidence>
<dbReference type="EMBL" id="CP001700">
    <property type="protein sequence ID" value="ACU73662.1"/>
    <property type="molecule type" value="Genomic_DNA"/>
</dbReference>
<dbReference type="RefSeq" id="WP_015793391.1">
    <property type="nucleotide sequence ID" value="NC_013131.1"/>
</dbReference>
<proteinExistence type="predicted"/>
<gene>
    <name evidence="2" type="ordered locus">Caci_4801</name>
</gene>
<sequence length="349" mass="34748">MTTPTHEPRDPDRAVPEPETRHRLDLSVTKIAAGASAAAISAAVGSKLGVGGTIAGAAVASVVATSASAVIGHSLERGKTAARKAMPVLDPEQLETAILSRARTVRSAHRTAAVEIVDEPAALTHFDEAQTQLSLTDRALADSAVDETAVLDGDTDIHAPMGPHAQTMLLANIAADTPRTWKDRIPGRKPLLAAAIASFMLGTGAVTALEVARKGEFPGYHSNVFSNDPGQSGGSHDQPAPENPGGNGSHEGSTPSQKPDSPSPTPSGSSDSPSTTPSTPPSSGSTPVTPSTPSTSPSTGPTGASTTPTTSPNSSTSPSSVPSTPGAPTQSSTAGAPGKATPTGGAPTG</sequence>
<dbReference type="InParanoid" id="C7Q1D3"/>